<dbReference type="AlphaFoldDB" id="A0A7Z2YES9"/>
<reference evidence="1 2" key="1">
    <citation type="submission" date="2020-01" db="EMBL/GenBank/DDBJ databases">
        <title>Whole genome and functional gene identification of agarase of Vibrio HN897.</title>
        <authorList>
            <person name="Liu Y."/>
            <person name="Zhao Z."/>
        </authorList>
    </citation>
    <scope>NUCLEOTIDE SEQUENCE [LARGE SCALE GENOMIC DNA]</scope>
    <source>
        <strain evidence="1 2">HN897</strain>
    </source>
</reference>
<name>A0A7Z2YES9_9VIBR</name>
<dbReference type="Proteomes" id="UP000464262">
    <property type="component" value="Chromosome 1"/>
</dbReference>
<accession>A0A7Z2YES9</accession>
<proteinExistence type="predicted"/>
<gene>
    <name evidence="1" type="ORF">GT360_13355</name>
</gene>
<protein>
    <submittedName>
        <fullName evidence="1">Uncharacterized protein</fullName>
    </submittedName>
</protein>
<dbReference type="RefSeq" id="WP_164649321.1">
    <property type="nucleotide sequence ID" value="NZ_CP047475.1"/>
</dbReference>
<dbReference type="EMBL" id="CP047475">
    <property type="protein sequence ID" value="QIA64415.1"/>
    <property type="molecule type" value="Genomic_DNA"/>
</dbReference>
<dbReference type="KEGG" id="vas:GT360_13355"/>
<evidence type="ECO:0000313" key="2">
    <source>
        <dbReference type="Proteomes" id="UP000464262"/>
    </source>
</evidence>
<organism evidence="1 2">
    <name type="scientific">Vibrio astriarenae</name>
    <dbReference type="NCBI Taxonomy" id="1481923"/>
    <lineage>
        <taxon>Bacteria</taxon>
        <taxon>Pseudomonadati</taxon>
        <taxon>Pseudomonadota</taxon>
        <taxon>Gammaproteobacteria</taxon>
        <taxon>Vibrionales</taxon>
        <taxon>Vibrionaceae</taxon>
        <taxon>Vibrio</taxon>
    </lineage>
</organism>
<evidence type="ECO:0000313" key="1">
    <source>
        <dbReference type="EMBL" id="QIA64415.1"/>
    </source>
</evidence>
<sequence length="606" mass="64180">MKKTILATMIGMAVLTGCERSDNQNEVAIPVPPPAAEEFNSPLSIFFEGMGEGSLTDTEVRFNLSGSAIELDALDVSGAEIDSTEGRNDTEVKQNKYVSSTGGFILSRTDASSLDEIQLDLVVFVDGYFTTGQTIIIPAAADIPEDGAGFVVVTVTPNVVDDSGESTTAVTGSTETVKVNDDGTVAEEIVISTPVPQEGDKNEEAVAGGTVDLAIPAGTTLKDREGNVVTGPIEANVVYFSNEPVGTTDLDTESALLSFPGGLAPSQILDEDGNPDEELSEITFISAGFTAIEMRTEDGTLVRDFEPPIDLTFQVSAETVNPDTGNKVQTGETIPVWSYDELEGLWKAEGDAEVGVFNEDSNTFTVTKQISHLSYYNLDYKAERCDVEFTVRDSVTENYRPRVLFVRDGGGWTGQAVVSFGTHTYRNVPENGEGTVAITKYRTTRAASLIKSAVDKDGNAINVNTDGTLTANFCSLDGATFTVESEVVDNADYSVSLQSVCEGNGETTPQPGYVRYYKAVGDQNYSLGGFSIGKGSTSTLSLEPGTYEFHGELRGNNLKGETKTFNRVELTSGQNIVDTLDFMVPASECVVTGGTGGNGGGGGTGS</sequence>
<dbReference type="PROSITE" id="PS51257">
    <property type="entry name" value="PROKAR_LIPOPROTEIN"/>
    <property type="match status" value="1"/>
</dbReference>
<keyword evidence="2" id="KW-1185">Reference proteome</keyword>